<accession>A0ACB9H5C2</accession>
<proteinExistence type="predicted"/>
<dbReference type="Proteomes" id="UP001055811">
    <property type="component" value="Linkage Group LG01"/>
</dbReference>
<comment type="caution">
    <text evidence="1">The sequence shown here is derived from an EMBL/GenBank/DDBJ whole genome shotgun (WGS) entry which is preliminary data.</text>
</comment>
<keyword evidence="2" id="KW-1185">Reference proteome</keyword>
<evidence type="ECO:0000313" key="2">
    <source>
        <dbReference type="Proteomes" id="UP001055811"/>
    </source>
</evidence>
<gene>
    <name evidence="1" type="ORF">L2E82_04306</name>
</gene>
<reference evidence="2" key="1">
    <citation type="journal article" date="2022" name="Mol. Ecol. Resour.">
        <title>The genomes of chicory, endive, great burdock and yacon provide insights into Asteraceae palaeo-polyploidization history and plant inulin production.</title>
        <authorList>
            <person name="Fan W."/>
            <person name="Wang S."/>
            <person name="Wang H."/>
            <person name="Wang A."/>
            <person name="Jiang F."/>
            <person name="Liu H."/>
            <person name="Zhao H."/>
            <person name="Xu D."/>
            <person name="Zhang Y."/>
        </authorList>
    </citation>
    <scope>NUCLEOTIDE SEQUENCE [LARGE SCALE GENOMIC DNA]</scope>
    <source>
        <strain evidence="2">cv. Punajuju</strain>
    </source>
</reference>
<protein>
    <submittedName>
        <fullName evidence="1">Uncharacterized protein</fullName>
    </submittedName>
</protein>
<reference evidence="1 2" key="2">
    <citation type="journal article" date="2022" name="Mol. Ecol. Resour.">
        <title>The genomes of chicory, endive, great burdock and yacon provide insights into Asteraceae paleo-polyploidization history and plant inulin production.</title>
        <authorList>
            <person name="Fan W."/>
            <person name="Wang S."/>
            <person name="Wang H."/>
            <person name="Wang A."/>
            <person name="Jiang F."/>
            <person name="Liu H."/>
            <person name="Zhao H."/>
            <person name="Xu D."/>
            <person name="Zhang Y."/>
        </authorList>
    </citation>
    <scope>NUCLEOTIDE SEQUENCE [LARGE SCALE GENOMIC DNA]</scope>
    <source>
        <strain evidence="2">cv. Punajuju</strain>
        <tissue evidence="1">Leaves</tissue>
    </source>
</reference>
<organism evidence="1 2">
    <name type="scientific">Cichorium intybus</name>
    <name type="common">Chicory</name>
    <dbReference type="NCBI Taxonomy" id="13427"/>
    <lineage>
        <taxon>Eukaryota</taxon>
        <taxon>Viridiplantae</taxon>
        <taxon>Streptophyta</taxon>
        <taxon>Embryophyta</taxon>
        <taxon>Tracheophyta</taxon>
        <taxon>Spermatophyta</taxon>
        <taxon>Magnoliopsida</taxon>
        <taxon>eudicotyledons</taxon>
        <taxon>Gunneridae</taxon>
        <taxon>Pentapetalae</taxon>
        <taxon>asterids</taxon>
        <taxon>campanulids</taxon>
        <taxon>Asterales</taxon>
        <taxon>Asteraceae</taxon>
        <taxon>Cichorioideae</taxon>
        <taxon>Cichorieae</taxon>
        <taxon>Cichoriinae</taxon>
        <taxon>Cichorium</taxon>
    </lineage>
</organism>
<sequence length="86" mass="10122">MGLEISTAKVDHYSHLDFDFRFDIVSSTLVKIMSFINALVNRCVAAKGDDASECEKFAKFYRSLCPSEWVMLHIRKRSRWSMYQHR</sequence>
<evidence type="ECO:0000313" key="1">
    <source>
        <dbReference type="EMBL" id="KAI3790894.1"/>
    </source>
</evidence>
<dbReference type="EMBL" id="CM042009">
    <property type="protein sequence ID" value="KAI3790894.1"/>
    <property type="molecule type" value="Genomic_DNA"/>
</dbReference>
<name>A0ACB9H5C2_CICIN</name>